<reference evidence="2" key="1">
    <citation type="submission" date="2021-03" db="EMBL/GenBank/DDBJ databases">
        <title>Streptomyces strains.</title>
        <authorList>
            <person name="Lund M.B."/>
            <person name="Toerring T."/>
        </authorList>
    </citation>
    <scope>NUCLEOTIDE SEQUENCE</scope>
    <source>
        <strain evidence="2">JCM 4242</strain>
    </source>
</reference>
<gene>
    <name evidence="2" type="ORF">J1792_00535</name>
</gene>
<feature type="chain" id="PRO_5036760091" description="Secreted protein" evidence="1">
    <location>
        <begin position="40"/>
        <end position="125"/>
    </location>
</feature>
<protein>
    <recommendedName>
        <fullName evidence="4">Secreted protein</fullName>
    </recommendedName>
</protein>
<feature type="signal peptide" evidence="1">
    <location>
        <begin position="1"/>
        <end position="39"/>
    </location>
</feature>
<evidence type="ECO:0000313" key="3">
    <source>
        <dbReference type="Proteomes" id="UP000664781"/>
    </source>
</evidence>
<dbReference type="InterPro" id="IPR045935">
    <property type="entry name" value="DUF6355"/>
</dbReference>
<comment type="caution">
    <text evidence="2">The sequence shown here is derived from an EMBL/GenBank/DDBJ whole genome shotgun (WGS) entry which is preliminary data.</text>
</comment>
<evidence type="ECO:0000313" key="2">
    <source>
        <dbReference type="EMBL" id="MBO0651339.1"/>
    </source>
</evidence>
<dbReference type="RefSeq" id="WP_086572664.1">
    <property type="nucleotide sequence ID" value="NZ_JAFMOF010000001.1"/>
</dbReference>
<dbReference type="AlphaFoldDB" id="A0A939FHV1"/>
<evidence type="ECO:0000256" key="1">
    <source>
        <dbReference type="SAM" id="SignalP"/>
    </source>
</evidence>
<accession>A0A939FHV1</accession>
<organism evidence="2 3">
    <name type="scientific">Streptomyces triculaminicus</name>
    <dbReference type="NCBI Taxonomy" id="2816232"/>
    <lineage>
        <taxon>Bacteria</taxon>
        <taxon>Bacillati</taxon>
        <taxon>Actinomycetota</taxon>
        <taxon>Actinomycetes</taxon>
        <taxon>Kitasatosporales</taxon>
        <taxon>Streptomycetaceae</taxon>
        <taxon>Streptomyces</taxon>
    </lineage>
</organism>
<proteinExistence type="predicted"/>
<keyword evidence="1" id="KW-0732">Signal</keyword>
<dbReference type="Pfam" id="PF19882">
    <property type="entry name" value="DUF6355"/>
    <property type="match status" value="1"/>
</dbReference>
<dbReference type="Proteomes" id="UP000664781">
    <property type="component" value="Unassembled WGS sequence"/>
</dbReference>
<dbReference type="EMBL" id="JAFMOF010000001">
    <property type="protein sequence ID" value="MBO0651339.1"/>
    <property type="molecule type" value="Genomic_DNA"/>
</dbReference>
<evidence type="ECO:0008006" key="4">
    <source>
        <dbReference type="Google" id="ProtNLM"/>
    </source>
</evidence>
<sequence length="125" mass="13182">MTFRGSSASEPARRGRRLSLATVVLAGALAASVAAPASASAPAGAAAPVKIQACGWNKGENGERAYYEHCATNTNVWIQVTRWPRSNYHRCVGPGRTNLDFDATGAWYDSNYRGGLCSHPGDTGP</sequence>
<name>A0A939FHV1_9ACTN</name>
<keyword evidence="3" id="KW-1185">Reference proteome</keyword>